<name>A0A834HQF1_RHYFE</name>
<reference evidence="1" key="1">
    <citation type="submission" date="2020-08" db="EMBL/GenBank/DDBJ databases">
        <title>Genome sequencing and assembly of the red palm weevil Rhynchophorus ferrugineus.</title>
        <authorList>
            <person name="Dias G.B."/>
            <person name="Bergman C.M."/>
            <person name="Manee M."/>
        </authorList>
    </citation>
    <scope>NUCLEOTIDE SEQUENCE</scope>
    <source>
        <strain evidence="1">AA-2017</strain>
        <tissue evidence="1">Whole larva</tissue>
    </source>
</reference>
<comment type="caution">
    <text evidence="1">The sequence shown here is derived from an EMBL/GenBank/DDBJ whole genome shotgun (WGS) entry which is preliminary data.</text>
</comment>
<accession>A0A834HQF1</accession>
<protein>
    <submittedName>
        <fullName evidence="1">Uncharacterized protein</fullName>
    </submittedName>
</protein>
<gene>
    <name evidence="1" type="ORF">GWI33_021017</name>
</gene>
<keyword evidence="2" id="KW-1185">Reference proteome</keyword>
<dbReference type="EMBL" id="JAACXV010014605">
    <property type="protein sequence ID" value="KAF7265563.1"/>
    <property type="molecule type" value="Genomic_DNA"/>
</dbReference>
<dbReference type="Proteomes" id="UP000625711">
    <property type="component" value="Unassembled WGS sequence"/>
</dbReference>
<proteinExistence type="predicted"/>
<evidence type="ECO:0000313" key="2">
    <source>
        <dbReference type="Proteomes" id="UP000625711"/>
    </source>
</evidence>
<evidence type="ECO:0000313" key="1">
    <source>
        <dbReference type="EMBL" id="KAF7265563.1"/>
    </source>
</evidence>
<organism evidence="1 2">
    <name type="scientific">Rhynchophorus ferrugineus</name>
    <name type="common">Red palm weevil</name>
    <name type="synonym">Curculio ferrugineus</name>
    <dbReference type="NCBI Taxonomy" id="354439"/>
    <lineage>
        <taxon>Eukaryota</taxon>
        <taxon>Metazoa</taxon>
        <taxon>Ecdysozoa</taxon>
        <taxon>Arthropoda</taxon>
        <taxon>Hexapoda</taxon>
        <taxon>Insecta</taxon>
        <taxon>Pterygota</taxon>
        <taxon>Neoptera</taxon>
        <taxon>Endopterygota</taxon>
        <taxon>Coleoptera</taxon>
        <taxon>Polyphaga</taxon>
        <taxon>Cucujiformia</taxon>
        <taxon>Curculionidae</taxon>
        <taxon>Dryophthorinae</taxon>
        <taxon>Rhynchophorus</taxon>
    </lineage>
</organism>
<dbReference type="AlphaFoldDB" id="A0A834HQF1"/>
<sequence length="122" mass="13882">MLPSAFDFSLKNHLHGIALAPFAVSFLWELESDSGSPKPVTELENKKYYDENQMCAYSVLVTLQRLRWLKRRTDRGLLFGDITVRFLFLARVNLVSDPSLLSLEENGHETGQHLSVSLEDCP</sequence>